<keyword evidence="3" id="KW-1185">Reference proteome</keyword>
<name>A0A6A4HQI9_9AGAR</name>
<dbReference type="AlphaFoldDB" id="A0A6A4HQI9"/>
<evidence type="ECO:0000313" key="3">
    <source>
        <dbReference type="Proteomes" id="UP000799118"/>
    </source>
</evidence>
<protein>
    <submittedName>
        <fullName evidence="2">Uncharacterized protein</fullName>
    </submittedName>
</protein>
<evidence type="ECO:0000313" key="2">
    <source>
        <dbReference type="EMBL" id="KAE9399618.1"/>
    </source>
</evidence>
<feature type="compositionally biased region" description="Polar residues" evidence="1">
    <location>
        <begin position="1"/>
        <end position="13"/>
    </location>
</feature>
<feature type="region of interest" description="Disordered" evidence="1">
    <location>
        <begin position="1"/>
        <end position="42"/>
    </location>
</feature>
<sequence>MEKNSSLTTSPQADSDIRHRSQTFSPKINQTSSTVNFQKGERPSQGTWRATLFCTLQIAQFSLPPNASLKALARDHTGILSFSEFYVLDIEITFSSMFVTSAMQRMDRLYTTLLVAMDHEEEALDSETEERNGTSAPRPQCHYTHMAQFLYPLIKASWLKDLPHVRSLPLFIHDCFEFAMAGYLDYWCSLEITGSAERDSLTAALETEFEDVDHIVNCLAEEREKRHREIAPELISIEARVYSALCDEASSCGHSLTLQFQEKLRETAHAKAINIWETRERERARARTKARQRELAAERELNGDKTREGPRK</sequence>
<dbReference type="EMBL" id="ML769467">
    <property type="protein sequence ID" value="KAE9399618.1"/>
    <property type="molecule type" value="Genomic_DNA"/>
</dbReference>
<feature type="region of interest" description="Disordered" evidence="1">
    <location>
        <begin position="284"/>
        <end position="312"/>
    </location>
</feature>
<proteinExistence type="predicted"/>
<gene>
    <name evidence="2" type="ORF">BT96DRAFT_939298</name>
</gene>
<dbReference type="Proteomes" id="UP000799118">
    <property type="component" value="Unassembled WGS sequence"/>
</dbReference>
<reference evidence="2" key="1">
    <citation type="journal article" date="2019" name="Environ. Microbiol.">
        <title>Fungal ecological strategies reflected in gene transcription - a case study of two litter decomposers.</title>
        <authorList>
            <person name="Barbi F."/>
            <person name="Kohler A."/>
            <person name="Barry K."/>
            <person name="Baskaran P."/>
            <person name="Daum C."/>
            <person name="Fauchery L."/>
            <person name="Ihrmark K."/>
            <person name="Kuo A."/>
            <person name="LaButti K."/>
            <person name="Lipzen A."/>
            <person name="Morin E."/>
            <person name="Grigoriev I.V."/>
            <person name="Henrissat B."/>
            <person name="Lindahl B."/>
            <person name="Martin F."/>
        </authorList>
    </citation>
    <scope>NUCLEOTIDE SEQUENCE</scope>
    <source>
        <strain evidence="2">JB14</strain>
    </source>
</reference>
<organism evidence="2 3">
    <name type="scientific">Gymnopus androsaceus JB14</name>
    <dbReference type="NCBI Taxonomy" id="1447944"/>
    <lineage>
        <taxon>Eukaryota</taxon>
        <taxon>Fungi</taxon>
        <taxon>Dikarya</taxon>
        <taxon>Basidiomycota</taxon>
        <taxon>Agaricomycotina</taxon>
        <taxon>Agaricomycetes</taxon>
        <taxon>Agaricomycetidae</taxon>
        <taxon>Agaricales</taxon>
        <taxon>Marasmiineae</taxon>
        <taxon>Omphalotaceae</taxon>
        <taxon>Gymnopus</taxon>
    </lineage>
</organism>
<feature type="compositionally biased region" description="Polar residues" evidence="1">
    <location>
        <begin position="22"/>
        <end position="37"/>
    </location>
</feature>
<accession>A0A6A4HQI9</accession>
<evidence type="ECO:0000256" key="1">
    <source>
        <dbReference type="SAM" id="MobiDB-lite"/>
    </source>
</evidence>